<sequence>MHEAIRCTTVINAPGLRLEAAEFCSESCILATTSDGTLLSLKPDARAAPGSPWQVLNAVKSFSRKTITCLRYLRVHGYILTQADDGVGLFQLASLEGVGLNSSPSLKLIPKTKNPACFCVNKQETLLCVCTKKKLLIFQWFEGEFTELQEFPISETIKRVEWCGEYIIVAQKKEYQLFNLSSGAYTEVIPTGKSTQSPKILQLPYNELLLLKDNVGVFVGLDGKLTRKFGVSWSEQPAHMQVISPYAIAVLKNLIEVRSLHRESSHAVVQTISLKNVSFCSSSSHSGKGNLLLGSQSSIHMLSCVPLLEQIQQLGKSGEFEEALRLCDSMSDEDHVWRITKSGLHQRYGWALFARKMYTEAIRQFSLSSKSPRHVLRLYPSLLPEAARVAVQSLPKLVVLKDCRYPDRSEVSDVPAFKALLPYLLQQRRKILEFCKEKRDSNRRSSFGVLENNDGLIEDAVEEGWGGIDLIQLVDTGLLHCFLVLEDWDQMLKFLQEKNNVDIAEAEQVLQKKGHYIELILLYRQLERHHEALGMLKSLVIRPDTFQVPPHESTINNLKGTNASIEYLLYLDDQHEDLVLEHSKWIVQYDPQGAFRIFTYRYPSLSSEKVLEHLKDYAPGLRIKYLEFLISKEGGDLKGLQDKLIILLLDEVVSRLGADGRAGGEGQDAKEEVAGYRERLQSLLATSEGFSPEWLLSQLPEGHMLEERALLLRRLGKHREALGIYIHGLGSEDLALRYCEGVYQSAAGGNGKLLSGDGGGPGAGGLSQSPGDGDLNVYLDLMRILLESGEGEGRMGRILDLMTERCDRIDLVQVLGILPEATPLYELIEYLKASFSHSLQERKKMSILKSLTKQEALQVRSELINHQKQSVVVHPESVCKFCYKRVQNSVFVVDKDDGRLIHFVCHRRKEQQKGGGGGGGGGLGEGK</sequence>
<dbReference type="PROSITE" id="PS50219">
    <property type="entry name" value="CNH"/>
    <property type="match status" value="1"/>
</dbReference>
<dbReference type="STRING" id="1764295.A0A5B8MG74"/>
<keyword evidence="4" id="KW-0653">Protein transport</keyword>
<dbReference type="Pfam" id="PF10366">
    <property type="entry name" value="Vps39_1"/>
    <property type="match status" value="1"/>
</dbReference>
<dbReference type="Pfam" id="PF00780">
    <property type="entry name" value="CNH"/>
    <property type="match status" value="1"/>
</dbReference>
<dbReference type="Proteomes" id="UP000316726">
    <property type="component" value="Chromosome 1"/>
</dbReference>
<dbReference type="InterPro" id="IPR019452">
    <property type="entry name" value="VPS39/TGF_beta_rcpt-assoc_1"/>
</dbReference>
<comment type="subcellular location">
    <subcellularLocation>
        <location evidence="1">Cytoplasm</location>
    </subcellularLocation>
</comment>
<dbReference type="GO" id="GO:0005737">
    <property type="term" value="C:cytoplasm"/>
    <property type="evidence" value="ECO:0007669"/>
    <property type="project" value="UniProtKB-SubCell"/>
</dbReference>
<dbReference type="EMBL" id="CP031034">
    <property type="protein sequence ID" value="QDZ18332.1"/>
    <property type="molecule type" value="Genomic_DNA"/>
</dbReference>
<keyword evidence="2" id="KW-0813">Transport</keyword>
<evidence type="ECO:0000313" key="6">
    <source>
        <dbReference type="EMBL" id="QDZ18332.1"/>
    </source>
</evidence>
<dbReference type="Pfam" id="PF10367">
    <property type="entry name" value="zf-Vps39_C"/>
    <property type="match status" value="1"/>
</dbReference>
<dbReference type="GO" id="GO:0034058">
    <property type="term" value="P:endosomal vesicle fusion"/>
    <property type="evidence" value="ECO:0007669"/>
    <property type="project" value="TreeGrafter"/>
</dbReference>
<evidence type="ECO:0000256" key="3">
    <source>
        <dbReference type="ARBA" id="ARBA00022490"/>
    </source>
</evidence>
<dbReference type="InterPro" id="IPR019453">
    <property type="entry name" value="VPS39/TGFA1_Znf"/>
</dbReference>
<dbReference type="GO" id="GO:0015031">
    <property type="term" value="P:protein transport"/>
    <property type="evidence" value="ECO:0007669"/>
    <property type="project" value="UniProtKB-KW"/>
</dbReference>
<dbReference type="InterPro" id="IPR036322">
    <property type="entry name" value="WD40_repeat_dom_sf"/>
</dbReference>
<dbReference type="PANTHER" id="PTHR12894:SF27">
    <property type="entry name" value="TRANSFORMING GROWTH FACTOR-BETA RECEPTOR-ASSOCIATED PROTEIN 1"/>
    <property type="match status" value="1"/>
</dbReference>
<reference evidence="6 7" key="1">
    <citation type="submission" date="2018-07" db="EMBL/GenBank/DDBJ databases">
        <title>The complete nuclear genome of the prasinophyte Chloropicon primus (CCMP1205).</title>
        <authorList>
            <person name="Pombert J.-F."/>
            <person name="Otis C."/>
            <person name="Turmel M."/>
            <person name="Lemieux C."/>
        </authorList>
    </citation>
    <scope>NUCLEOTIDE SEQUENCE [LARGE SCALE GENOMIC DNA]</scope>
    <source>
        <strain evidence="6 7">CCMP1205</strain>
    </source>
</reference>
<accession>A0A5B8MG74</accession>
<name>A0A5B8MG74_9CHLO</name>
<keyword evidence="3" id="KW-0963">Cytoplasm</keyword>
<dbReference type="PANTHER" id="PTHR12894">
    <property type="entry name" value="CNH DOMAIN CONTAINING"/>
    <property type="match status" value="1"/>
</dbReference>
<evidence type="ECO:0000256" key="1">
    <source>
        <dbReference type="ARBA" id="ARBA00004496"/>
    </source>
</evidence>
<organism evidence="6 7">
    <name type="scientific">Chloropicon primus</name>
    <dbReference type="NCBI Taxonomy" id="1764295"/>
    <lineage>
        <taxon>Eukaryota</taxon>
        <taxon>Viridiplantae</taxon>
        <taxon>Chlorophyta</taxon>
        <taxon>Chloropicophyceae</taxon>
        <taxon>Chloropicales</taxon>
        <taxon>Chloropicaceae</taxon>
        <taxon>Chloropicon</taxon>
    </lineage>
</organism>
<dbReference type="GO" id="GO:0006914">
    <property type="term" value="P:autophagy"/>
    <property type="evidence" value="ECO:0007669"/>
    <property type="project" value="TreeGrafter"/>
</dbReference>
<dbReference type="InterPro" id="IPR032914">
    <property type="entry name" value="Vam6/VPS39/TRAP1"/>
</dbReference>
<gene>
    <name evidence="6" type="ORF">A3770_01p08500</name>
</gene>
<protein>
    <submittedName>
        <fullName evidence="6">Vacuolar sorting protein</fullName>
    </submittedName>
</protein>
<evidence type="ECO:0000256" key="2">
    <source>
        <dbReference type="ARBA" id="ARBA00022448"/>
    </source>
</evidence>
<dbReference type="GO" id="GO:0016020">
    <property type="term" value="C:membrane"/>
    <property type="evidence" value="ECO:0007669"/>
    <property type="project" value="TreeGrafter"/>
</dbReference>
<dbReference type="InterPro" id="IPR001180">
    <property type="entry name" value="CNH_dom"/>
</dbReference>
<evidence type="ECO:0000259" key="5">
    <source>
        <dbReference type="PROSITE" id="PS50219"/>
    </source>
</evidence>
<dbReference type="AlphaFoldDB" id="A0A5B8MG74"/>
<keyword evidence="7" id="KW-1185">Reference proteome</keyword>
<dbReference type="OrthoDB" id="5325112at2759"/>
<feature type="domain" description="CNH" evidence="5">
    <location>
        <begin position="15"/>
        <end position="287"/>
    </location>
</feature>
<dbReference type="SUPFAM" id="SSF50978">
    <property type="entry name" value="WD40 repeat-like"/>
    <property type="match status" value="1"/>
</dbReference>
<proteinExistence type="predicted"/>
<evidence type="ECO:0000313" key="7">
    <source>
        <dbReference type="Proteomes" id="UP000316726"/>
    </source>
</evidence>
<evidence type="ECO:0000256" key="4">
    <source>
        <dbReference type="ARBA" id="ARBA00022927"/>
    </source>
</evidence>